<organism evidence="2 3">
    <name type="scientific">Thauera propionica</name>
    <dbReference type="NCBI Taxonomy" id="2019431"/>
    <lineage>
        <taxon>Bacteria</taxon>
        <taxon>Pseudomonadati</taxon>
        <taxon>Pseudomonadota</taxon>
        <taxon>Betaproteobacteria</taxon>
        <taxon>Rhodocyclales</taxon>
        <taxon>Zoogloeaceae</taxon>
        <taxon>Thauera</taxon>
    </lineage>
</organism>
<gene>
    <name evidence="2" type="ORF">CGK74_04720</name>
</gene>
<protein>
    <recommendedName>
        <fullName evidence="1">N-acetyltransferase domain-containing protein</fullName>
    </recommendedName>
</protein>
<dbReference type="Proteomes" id="UP000215181">
    <property type="component" value="Unassembled WGS sequence"/>
</dbReference>
<dbReference type="Gene3D" id="3.40.630.30">
    <property type="match status" value="1"/>
</dbReference>
<reference evidence="2 3" key="1">
    <citation type="submission" date="2017-07" db="EMBL/GenBank/DDBJ databases">
        <title>Thauera sp. KNDSS-Mac4 genome sequence and assembly.</title>
        <authorList>
            <person name="Mayilraj S."/>
        </authorList>
    </citation>
    <scope>NUCLEOTIDE SEQUENCE [LARGE SCALE GENOMIC DNA]</scope>
    <source>
        <strain evidence="2 3">KNDSS-Mac4</strain>
    </source>
</reference>
<dbReference type="SUPFAM" id="SSF55729">
    <property type="entry name" value="Acyl-CoA N-acyltransferases (Nat)"/>
    <property type="match status" value="1"/>
</dbReference>
<dbReference type="PROSITE" id="PS51186">
    <property type="entry name" value="GNAT"/>
    <property type="match status" value="1"/>
</dbReference>
<comment type="caution">
    <text evidence="2">The sequence shown here is derived from an EMBL/GenBank/DDBJ whole genome shotgun (WGS) entry which is preliminary data.</text>
</comment>
<evidence type="ECO:0000259" key="1">
    <source>
        <dbReference type="PROSITE" id="PS51186"/>
    </source>
</evidence>
<dbReference type="InterPro" id="IPR016181">
    <property type="entry name" value="Acyl_CoA_acyltransferase"/>
</dbReference>
<dbReference type="InterPro" id="IPR000182">
    <property type="entry name" value="GNAT_dom"/>
</dbReference>
<accession>A0A235F2I8</accession>
<sequence length="244" mass="26684">MLAHPVPAPVLPQGRPFNAWRTADGTALTLRPVRPEDVERTLRFVASLSYGTRYFRFGRGDFRLEEAEARCICSPNPTECVEFIVLAALEGDEQEVASGRYCLDADGRSCEFALVVGDEWQGHGIARRLVAALVDSARRRGLVRMYGRVLATNRSMIALARRMGFRLKPTDSRAVVEIEGMLDGDTTQPAIEPAPEGPACLLPGPQVCRNAARRATRGGDHPAAGLNASCRACPWAPWATRQRG</sequence>
<dbReference type="Pfam" id="PF13302">
    <property type="entry name" value="Acetyltransf_3"/>
    <property type="match status" value="1"/>
</dbReference>
<feature type="domain" description="N-acetyltransferase" evidence="1">
    <location>
        <begin position="28"/>
        <end position="183"/>
    </location>
</feature>
<dbReference type="CDD" id="cd04301">
    <property type="entry name" value="NAT_SF"/>
    <property type="match status" value="1"/>
</dbReference>
<name>A0A235F2I8_9RHOO</name>
<dbReference type="OrthoDB" id="9807426at2"/>
<dbReference type="AlphaFoldDB" id="A0A235F2I8"/>
<keyword evidence="3" id="KW-1185">Reference proteome</keyword>
<proteinExistence type="predicted"/>
<dbReference type="EMBL" id="NOIH01000003">
    <property type="protein sequence ID" value="OYD55490.1"/>
    <property type="molecule type" value="Genomic_DNA"/>
</dbReference>
<evidence type="ECO:0000313" key="3">
    <source>
        <dbReference type="Proteomes" id="UP000215181"/>
    </source>
</evidence>
<evidence type="ECO:0000313" key="2">
    <source>
        <dbReference type="EMBL" id="OYD55490.1"/>
    </source>
</evidence>
<dbReference type="RefSeq" id="WP_094267312.1">
    <property type="nucleotide sequence ID" value="NZ_NOIH01000003.1"/>
</dbReference>
<dbReference type="GO" id="GO:0016747">
    <property type="term" value="F:acyltransferase activity, transferring groups other than amino-acyl groups"/>
    <property type="evidence" value="ECO:0007669"/>
    <property type="project" value="InterPro"/>
</dbReference>